<evidence type="ECO:0000313" key="3">
    <source>
        <dbReference type="Proteomes" id="UP000182902"/>
    </source>
</evidence>
<evidence type="ECO:0000256" key="1">
    <source>
        <dbReference type="SAM" id="MobiDB-lite"/>
    </source>
</evidence>
<dbReference type="AlphaFoldDB" id="A0A1H3GP87"/>
<evidence type="ECO:0000313" key="2">
    <source>
        <dbReference type="EMBL" id="SDY04294.1"/>
    </source>
</evidence>
<feature type="compositionally biased region" description="Polar residues" evidence="1">
    <location>
        <begin position="43"/>
        <end position="63"/>
    </location>
</feature>
<name>A0A1H3GP87_9PSED</name>
<dbReference type="EMBL" id="FNOX01000002">
    <property type="protein sequence ID" value="SDY04294.1"/>
    <property type="molecule type" value="Genomic_DNA"/>
</dbReference>
<accession>A0A1H3GP87</accession>
<proteinExistence type="predicted"/>
<sequence>MMLLLLLHNRRNGSHRVEIDITQHIKLMSQVLEHHTFNRDGSSDNGFAATDASNQTQRQTADATQPIATAAGIIATLQLLQKNRPMAALVGEELLEFVHHARDEKPGHKQLSTVDTDRTMLARMVDLHHAVAEVFALSRVVW</sequence>
<gene>
    <name evidence="2" type="ORF">SAMN05216247_102498</name>
</gene>
<organism evidence="2 3">
    <name type="scientific">Pseudomonas salomonii</name>
    <dbReference type="NCBI Taxonomy" id="191391"/>
    <lineage>
        <taxon>Bacteria</taxon>
        <taxon>Pseudomonadati</taxon>
        <taxon>Pseudomonadota</taxon>
        <taxon>Gammaproteobacteria</taxon>
        <taxon>Pseudomonadales</taxon>
        <taxon>Pseudomonadaceae</taxon>
        <taxon>Pseudomonas</taxon>
    </lineage>
</organism>
<reference evidence="2 3" key="1">
    <citation type="submission" date="2016-10" db="EMBL/GenBank/DDBJ databases">
        <authorList>
            <person name="de Groot N.N."/>
        </authorList>
    </citation>
    <scope>NUCLEOTIDE SEQUENCE [LARGE SCALE GENOMIC DNA]</scope>
    <source>
        <strain evidence="2 3">ICMP 14252</strain>
    </source>
</reference>
<protein>
    <submittedName>
        <fullName evidence="2">Uncharacterized protein</fullName>
    </submittedName>
</protein>
<dbReference type="Proteomes" id="UP000182902">
    <property type="component" value="Unassembled WGS sequence"/>
</dbReference>
<feature type="region of interest" description="Disordered" evidence="1">
    <location>
        <begin position="38"/>
        <end position="63"/>
    </location>
</feature>